<evidence type="ECO:0000313" key="1">
    <source>
        <dbReference type="EMBL" id="KKM00103.1"/>
    </source>
</evidence>
<dbReference type="EMBL" id="LAZR01017512">
    <property type="protein sequence ID" value="KKM00103.1"/>
    <property type="molecule type" value="Genomic_DNA"/>
</dbReference>
<dbReference type="AlphaFoldDB" id="A0A0F9JMC8"/>
<sequence length="126" mass="13875">MSEPRRRVGNPPGSNDQKLDRYLQDVADTLNAPDVEVREFIQLSAATTISPQATTVYLFNAPSVATITLPKARAVRNFHYYIKNLSSATLTLAPQGSETIDDAATFNLLSLQAARITSDNTNHWIL</sequence>
<protein>
    <submittedName>
        <fullName evidence="1">Uncharacterized protein</fullName>
    </submittedName>
</protein>
<organism evidence="1">
    <name type="scientific">marine sediment metagenome</name>
    <dbReference type="NCBI Taxonomy" id="412755"/>
    <lineage>
        <taxon>unclassified sequences</taxon>
        <taxon>metagenomes</taxon>
        <taxon>ecological metagenomes</taxon>
    </lineage>
</organism>
<proteinExistence type="predicted"/>
<accession>A0A0F9JMC8</accession>
<reference evidence="1" key="1">
    <citation type="journal article" date="2015" name="Nature">
        <title>Complex archaea that bridge the gap between prokaryotes and eukaryotes.</title>
        <authorList>
            <person name="Spang A."/>
            <person name="Saw J.H."/>
            <person name="Jorgensen S.L."/>
            <person name="Zaremba-Niedzwiedzka K."/>
            <person name="Martijn J."/>
            <person name="Lind A.E."/>
            <person name="van Eijk R."/>
            <person name="Schleper C."/>
            <person name="Guy L."/>
            <person name="Ettema T.J."/>
        </authorList>
    </citation>
    <scope>NUCLEOTIDE SEQUENCE</scope>
</reference>
<name>A0A0F9JMC8_9ZZZZ</name>
<comment type="caution">
    <text evidence="1">The sequence shown here is derived from an EMBL/GenBank/DDBJ whole genome shotgun (WGS) entry which is preliminary data.</text>
</comment>
<gene>
    <name evidence="1" type="ORF">LCGC14_1807770</name>
</gene>